<dbReference type="PANTHER" id="PTHR34409:SF1">
    <property type="entry name" value="MYB-LIKE DOMAIN-CONTAINING PROTEIN"/>
    <property type="match status" value="1"/>
</dbReference>
<dbReference type="Pfam" id="PF20681">
    <property type="entry name" value="DUF6818"/>
    <property type="match status" value="1"/>
</dbReference>
<feature type="region of interest" description="Disordered" evidence="1">
    <location>
        <begin position="137"/>
        <end position="200"/>
    </location>
</feature>
<reference evidence="4" key="1">
    <citation type="submission" date="2011-12" db="EMBL/GenBank/DDBJ databases">
        <authorList>
            <consortium name="The Broad Institute Genome Sequencing Platform"/>
            <person name="Russ C."/>
            <person name="Tyler B."/>
            <person name="Panabieres F."/>
            <person name="Shan W."/>
            <person name="Tripathy S."/>
            <person name="Grunwald N."/>
            <person name="Machado M."/>
            <person name="Young S.K."/>
            <person name="Zeng Q."/>
            <person name="Gargeya S."/>
            <person name="Fitzgerald M."/>
            <person name="Haas B."/>
            <person name="Abouelleil A."/>
            <person name="Alvarado L."/>
            <person name="Arachchi H.M."/>
            <person name="Berlin A."/>
            <person name="Chapman S.B."/>
            <person name="Gearin G."/>
            <person name="Goldberg J."/>
            <person name="Griggs A."/>
            <person name="Gujja S."/>
            <person name="Hansen M."/>
            <person name="Heiman D."/>
            <person name="Howarth C."/>
            <person name="Larimer J."/>
            <person name="Lui A."/>
            <person name="MacDonald P.J.P."/>
            <person name="McCowen C."/>
            <person name="Montmayeur A."/>
            <person name="Murphy C."/>
            <person name="Neiman D."/>
            <person name="Pearson M."/>
            <person name="Priest M."/>
            <person name="Roberts A."/>
            <person name="Saif S."/>
            <person name="Shea T."/>
            <person name="Sisk P."/>
            <person name="Stolte C."/>
            <person name="Sykes S."/>
            <person name="Wortman J."/>
            <person name="Nusbaum C."/>
            <person name="Birren B."/>
        </authorList>
    </citation>
    <scope>NUCLEOTIDE SEQUENCE [LARGE SCALE GENOMIC DNA]</scope>
    <source>
        <strain evidence="4">INRA-310</strain>
    </source>
</reference>
<feature type="compositionally biased region" description="Acidic residues" evidence="1">
    <location>
        <begin position="64"/>
        <end position="79"/>
    </location>
</feature>
<organism evidence="3 4">
    <name type="scientific">Phytophthora nicotianae (strain INRA-310)</name>
    <name type="common">Phytophthora parasitica</name>
    <dbReference type="NCBI Taxonomy" id="761204"/>
    <lineage>
        <taxon>Eukaryota</taxon>
        <taxon>Sar</taxon>
        <taxon>Stramenopiles</taxon>
        <taxon>Oomycota</taxon>
        <taxon>Peronosporomycetes</taxon>
        <taxon>Peronosporales</taxon>
        <taxon>Peronosporaceae</taxon>
        <taxon>Phytophthora</taxon>
    </lineage>
</organism>
<dbReference type="AlphaFoldDB" id="W2PZX3"/>
<dbReference type="VEuPathDB" id="FungiDB:PPTG_13748"/>
<evidence type="ECO:0000313" key="4">
    <source>
        <dbReference type="Proteomes" id="UP000018817"/>
    </source>
</evidence>
<protein>
    <recommendedName>
        <fullName evidence="2">DUF6818 domain-containing protein</fullName>
    </recommendedName>
</protein>
<dbReference type="OrthoDB" id="77498at2759"/>
<gene>
    <name evidence="3" type="ORF">PPTG_13748</name>
</gene>
<evidence type="ECO:0000313" key="3">
    <source>
        <dbReference type="EMBL" id="ETN06412.1"/>
    </source>
</evidence>
<dbReference type="PANTHER" id="PTHR34409">
    <property type="entry name" value="SET DOMAIN-CONTAINING PROTEIN"/>
    <property type="match status" value="1"/>
</dbReference>
<dbReference type="Proteomes" id="UP000018817">
    <property type="component" value="Unassembled WGS sequence"/>
</dbReference>
<sequence>MGAASNWAERDFDSLRRTFKALYSTRKPTGKANIPPHIERAKDLKRAVDDKANVIEMDDCVKEDSDEEPDEENEEEEERAIEPDFSFNYEPDDTLFPDRDAGGSTVDIGTDAQSGASLSTSTGLESSEWMVWKHLHPQLNSVPPPDQHQRALCARQDSEGGKPPRAANTTKPKARKTKSGQRPDNHEGAGGRGFNDLQASSNRLGGGDLRIFRVRLVTKRSSEEGDLESAEASFAKGKRMRAVLATEALQQKLAKIQQASSSLGGSMMELVLIMREENELKAEARRAEEDECRRDELSAREERYQAEKKDAEERRRQESLE</sequence>
<feature type="domain" description="DUF6818" evidence="2">
    <location>
        <begin position="4"/>
        <end position="64"/>
    </location>
</feature>
<dbReference type="InterPro" id="IPR049203">
    <property type="entry name" value="DUF6818"/>
</dbReference>
<evidence type="ECO:0000259" key="2">
    <source>
        <dbReference type="Pfam" id="PF20681"/>
    </source>
</evidence>
<feature type="region of interest" description="Disordered" evidence="1">
    <location>
        <begin position="282"/>
        <end position="321"/>
    </location>
</feature>
<name>W2PZX3_PHYN3</name>
<accession>W2PZX3</accession>
<evidence type="ECO:0000256" key="1">
    <source>
        <dbReference type="SAM" id="MobiDB-lite"/>
    </source>
</evidence>
<dbReference type="GeneID" id="20183082"/>
<dbReference type="RefSeq" id="XP_008908381.1">
    <property type="nucleotide sequence ID" value="XM_008910133.1"/>
</dbReference>
<proteinExistence type="predicted"/>
<feature type="region of interest" description="Disordered" evidence="1">
    <location>
        <begin position="55"/>
        <end position="125"/>
    </location>
</feature>
<dbReference type="EMBL" id="KI669596">
    <property type="protein sequence ID" value="ETN06412.1"/>
    <property type="molecule type" value="Genomic_DNA"/>
</dbReference>
<reference evidence="3 4" key="2">
    <citation type="submission" date="2013-11" db="EMBL/GenBank/DDBJ databases">
        <title>The Genome Sequence of Phytophthora parasitica INRA-310.</title>
        <authorList>
            <consortium name="The Broad Institute Genomics Platform"/>
            <person name="Russ C."/>
            <person name="Tyler B."/>
            <person name="Panabieres F."/>
            <person name="Shan W."/>
            <person name="Tripathy S."/>
            <person name="Grunwald N."/>
            <person name="Machado M."/>
            <person name="Johnson C.S."/>
            <person name="Arredondo F."/>
            <person name="Hong C."/>
            <person name="Coffey M."/>
            <person name="Young S.K."/>
            <person name="Zeng Q."/>
            <person name="Gargeya S."/>
            <person name="Fitzgerald M."/>
            <person name="Abouelleil A."/>
            <person name="Alvarado L."/>
            <person name="Chapman S.B."/>
            <person name="Gainer-Dewar J."/>
            <person name="Goldberg J."/>
            <person name="Griggs A."/>
            <person name="Gujja S."/>
            <person name="Hansen M."/>
            <person name="Howarth C."/>
            <person name="Imamovic A."/>
            <person name="Ireland A."/>
            <person name="Larimer J."/>
            <person name="McCowan C."/>
            <person name="Murphy C."/>
            <person name="Pearson M."/>
            <person name="Poon T.W."/>
            <person name="Priest M."/>
            <person name="Roberts A."/>
            <person name="Saif S."/>
            <person name="Shea T."/>
            <person name="Sykes S."/>
            <person name="Wortman J."/>
            <person name="Nusbaum C."/>
            <person name="Birren B."/>
        </authorList>
    </citation>
    <scope>NUCLEOTIDE SEQUENCE [LARGE SCALE GENOMIC DNA]</scope>
    <source>
        <strain evidence="3 4">INRA-310</strain>
    </source>
</reference>
<feature type="compositionally biased region" description="Low complexity" evidence="1">
    <location>
        <begin position="112"/>
        <end position="125"/>
    </location>
</feature>